<proteinExistence type="predicted"/>
<sequence>MTSKEEVSQNRKQQILEAAVSLFAELGYYKTTTAEVARRVGVTQPYVFHFFKTKEELYLAVLDQASRRVLETFSTAEAPPEQLEEAMGEAFARLLESHRNEILLVMTSFAAPEPSIREYTRGGFDAVYERVKARFEEAGLPDPSRKASEFIGQGMVIALAETLQLPKLLIWHEHKTCE</sequence>
<dbReference type="SUPFAM" id="SSF46689">
    <property type="entry name" value="Homeodomain-like"/>
    <property type="match status" value="1"/>
</dbReference>
<dbReference type="Pfam" id="PF00440">
    <property type="entry name" value="TetR_N"/>
    <property type="match status" value="1"/>
</dbReference>
<accession>A0A5S5BP33</accession>
<dbReference type="PROSITE" id="PS50977">
    <property type="entry name" value="HTH_TETR_2"/>
    <property type="match status" value="1"/>
</dbReference>
<gene>
    <name evidence="6" type="ORF">BCM02_1207</name>
</gene>
<evidence type="ECO:0000259" key="5">
    <source>
        <dbReference type="PROSITE" id="PS50977"/>
    </source>
</evidence>
<dbReference type="AlphaFoldDB" id="A0A5S5BP33"/>
<dbReference type="PANTHER" id="PTHR30055:SF234">
    <property type="entry name" value="HTH-TYPE TRANSCRIPTIONAL REGULATOR BETI"/>
    <property type="match status" value="1"/>
</dbReference>
<dbReference type="InterPro" id="IPR050109">
    <property type="entry name" value="HTH-type_TetR-like_transc_reg"/>
</dbReference>
<dbReference type="RefSeq" id="WP_148933471.1">
    <property type="nucleotide sequence ID" value="NZ_VNHS01000020.1"/>
</dbReference>
<keyword evidence="2 4" id="KW-0238">DNA-binding</keyword>
<comment type="caution">
    <text evidence="6">The sequence shown here is derived from an EMBL/GenBank/DDBJ whole genome shotgun (WGS) entry which is preliminary data.</text>
</comment>
<evidence type="ECO:0000256" key="4">
    <source>
        <dbReference type="PROSITE-ProRule" id="PRU00335"/>
    </source>
</evidence>
<dbReference type="EMBL" id="VNHS01000020">
    <property type="protein sequence ID" value="TYP68048.1"/>
    <property type="molecule type" value="Genomic_DNA"/>
</dbReference>
<keyword evidence="1" id="KW-0805">Transcription regulation</keyword>
<organism evidence="6 7">
    <name type="scientific">Paenibacillus methanolicus</name>
    <dbReference type="NCBI Taxonomy" id="582686"/>
    <lineage>
        <taxon>Bacteria</taxon>
        <taxon>Bacillati</taxon>
        <taxon>Bacillota</taxon>
        <taxon>Bacilli</taxon>
        <taxon>Bacillales</taxon>
        <taxon>Paenibacillaceae</taxon>
        <taxon>Paenibacillus</taxon>
    </lineage>
</organism>
<evidence type="ECO:0000313" key="6">
    <source>
        <dbReference type="EMBL" id="TYP68048.1"/>
    </source>
</evidence>
<dbReference type="InterPro" id="IPR023772">
    <property type="entry name" value="DNA-bd_HTH_TetR-type_CS"/>
</dbReference>
<dbReference type="GO" id="GO:0003700">
    <property type="term" value="F:DNA-binding transcription factor activity"/>
    <property type="evidence" value="ECO:0007669"/>
    <property type="project" value="TreeGrafter"/>
</dbReference>
<dbReference type="Proteomes" id="UP000323257">
    <property type="component" value="Unassembled WGS sequence"/>
</dbReference>
<evidence type="ECO:0000256" key="3">
    <source>
        <dbReference type="ARBA" id="ARBA00023163"/>
    </source>
</evidence>
<reference evidence="6 7" key="1">
    <citation type="submission" date="2019-07" db="EMBL/GenBank/DDBJ databases">
        <title>Genomic Encyclopedia of Type Strains, Phase III (KMG-III): the genomes of soil and plant-associated and newly described type strains.</title>
        <authorList>
            <person name="Whitman W."/>
        </authorList>
    </citation>
    <scope>NUCLEOTIDE SEQUENCE [LARGE SCALE GENOMIC DNA]</scope>
    <source>
        <strain evidence="6 7">BL24</strain>
    </source>
</reference>
<evidence type="ECO:0000313" key="7">
    <source>
        <dbReference type="Proteomes" id="UP000323257"/>
    </source>
</evidence>
<name>A0A5S5BP33_9BACL</name>
<dbReference type="InterPro" id="IPR009057">
    <property type="entry name" value="Homeodomain-like_sf"/>
</dbReference>
<dbReference type="PANTHER" id="PTHR30055">
    <property type="entry name" value="HTH-TYPE TRANSCRIPTIONAL REGULATOR RUTR"/>
    <property type="match status" value="1"/>
</dbReference>
<dbReference type="Gene3D" id="1.10.357.10">
    <property type="entry name" value="Tetracycline Repressor, domain 2"/>
    <property type="match status" value="1"/>
</dbReference>
<dbReference type="OrthoDB" id="2356263at2"/>
<feature type="domain" description="HTH tetR-type" evidence="5">
    <location>
        <begin position="9"/>
        <end position="69"/>
    </location>
</feature>
<dbReference type="PROSITE" id="PS01081">
    <property type="entry name" value="HTH_TETR_1"/>
    <property type="match status" value="1"/>
</dbReference>
<feature type="DNA-binding region" description="H-T-H motif" evidence="4">
    <location>
        <begin position="32"/>
        <end position="51"/>
    </location>
</feature>
<dbReference type="InterPro" id="IPR001647">
    <property type="entry name" value="HTH_TetR"/>
</dbReference>
<protein>
    <submittedName>
        <fullName evidence="6">AcrR family transcriptional regulator</fullName>
    </submittedName>
</protein>
<evidence type="ECO:0000256" key="2">
    <source>
        <dbReference type="ARBA" id="ARBA00023125"/>
    </source>
</evidence>
<dbReference type="PRINTS" id="PR00455">
    <property type="entry name" value="HTHTETR"/>
</dbReference>
<evidence type="ECO:0000256" key="1">
    <source>
        <dbReference type="ARBA" id="ARBA00023015"/>
    </source>
</evidence>
<keyword evidence="7" id="KW-1185">Reference proteome</keyword>
<dbReference type="GO" id="GO:0000976">
    <property type="term" value="F:transcription cis-regulatory region binding"/>
    <property type="evidence" value="ECO:0007669"/>
    <property type="project" value="TreeGrafter"/>
</dbReference>
<keyword evidence="3" id="KW-0804">Transcription</keyword>